<feature type="domain" description="DUF403" evidence="1">
    <location>
        <begin position="523"/>
        <end position="820"/>
    </location>
</feature>
<dbReference type="InterPro" id="IPR007296">
    <property type="entry name" value="DUF403"/>
</dbReference>
<keyword evidence="4" id="KW-1185">Reference proteome</keyword>
<reference evidence="3 4" key="1">
    <citation type="submission" date="2019-03" db="EMBL/GenBank/DDBJ databases">
        <title>Genomic Encyclopedia of Type Strains, Phase IV (KMG-IV): sequencing the most valuable type-strain genomes for metagenomic binning, comparative biology and taxonomic classification.</title>
        <authorList>
            <person name="Goeker M."/>
        </authorList>
    </citation>
    <scope>NUCLEOTIDE SEQUENCE [LARGE SCALE GENOMIC DNA]</scope>
    <source>
        <strain evidence="3 4">DSM 9035</strain>
    </source>
</reference>
<protein>
    <submittedName>
        <fullName evidence="3">Putative circularly permuted ATP-grasp superfamily protein</fullName>
    </submittedName>
</protein>
<accession>A0A4R3M5U4</accession>
<dbReference type="Pfam" id="PF14403">
    <property type="entry name" value="CP_ATPgrasp_2"/>
    <property type="match status" value="1"/>
</dbReference>
<evidence type="ECO:0000259" key="2">
    <source>
        <dbReference type="Pfam" id="PF14403"/>
    </source>
</evidence>
<dbReference type="InterPro" id="IPR025841">
    <property type="entry name" value="CP_ATPgrasp_2"/>
</dbReference>
<dbReference type="Pfam" id="PF04168">
    <property type="entry name" value="Alpha-E"/>
    <property type="match status" value="1"/>
</dbReference>
<proteinExistence type="predicted"/>
<evidence type="ECO:0000313" key="4">
    <source>
        <dbReference type="Proteomes" id="UP000294664"/>
    </source>
</evidence>
<feature type="domain" description="Circularly permuted ATP-grasp type 2" evidence="2">
    <location>
        <begin position="96"/>
        <end position="474"/>
    </location>
</feature>
<organism evidence="3 4">
    <name type="scientific">Aquabacter spiritensis</name>
    <dbReference type="NCBI Taxonomy" id="933073"/>
    <lineage>
        <taxon>Bacteria</taxon>
        <taxon>Pseudomonadati</taxon>
        <taxon>Pseudomonadota</taxon>
        <taxon>Alphaproteobacteria</taxon>
        <taxon>Hyphomicrobiales</taxon>
        <taxon>Xanthobacteraceae</taxon>
        <taxon>Aquabacter</taxon>
    </lineage>
</organism>
<dbReference type="EMBL" id="SMAI01000001">
    <property type="protein sequence ID" value="TCT07973.1"/>
    <property type="molecule type" value="Genomic_DNA"/>
</dbReference>
<sequence>MAGAEQRSEAFQEAAVASMVAGYAPLPGVRDEMMDADGHPRPHWVPFLAAMAELGRDELGRRFGAADRYLRDSGVFYRVYDDAGGRERPWALSHIPLLINQADWAQLAKGLAERAELLDRLLADLYGPANLVRNGALPAAAVAGSPEFLRPLVGVKPRGGRFLRFYAADVGRGPDGRWWVLSDRTQAPSGTGYALENRLALSRALPDVSRNMRMERLAGFFQAFRTSLLKLDRTGEGRIGLLTPGALNETYFEHALLARYLGFLLVEGEDLTVRGDALFVRTVGGLKRLDVLMRRLDSDFADPLELNARSHLGVPGLVQAVRSGGAVLANALGSGLVEAPALMAFLPRLATHALGHGLSLPHVGTWWCGQEAERSQVMENLDSLVLAPAFGTAVPGLKLQGLVLGADLTAADRRKLSVLLSRRGSDLVGQDVARLSTMPVWTGERLIPRPFTLRVFLAATEEGWSVMPGGFCRISETLDPRAFSMQRGDRSADVWVLADGDVAETTLLPSPDNVRVRRSSGTLPSRAADNLFWLGRYLERAEATLRLVRALVGRLAEIESASSPLVTRLLTLLSSWGAMPRDLARATPGRYAVAALTRHDLPGALPQLVKSARGSASVIRDRFSPDAWRALVDLESCVDAPVPTSPSEADAYERADAALRIVAAFSGLASENMNRLTGWRFLEMGRRIERSIAIMRFVRTFAEPGAPRGALDVLLQLADSQITYRSRYVTMEARGPVLDLVLLDPENPRSFAFQVQRMAAHLKVLPGRDPDEPPSFAERLVARMQADLTASGADAFDIGDFEALEGDLMLLSDEIASHYFIQEPAADMAWPG</sequence>
<dbReference type="PANTHER" id="PTHR34595:SF2">
    <property type="entry name" value="BLR2978 PROTEIN"/>
    <property type="match status" value="1"/>
</dbReference>
<comment type="caution">
    <text evidence="3">The sequence shown here is derived from an EMBL/GenBank/DDBJ whole genome shotgun (WGS) entry which is preliminary data.</text>
</comment>
<name>A0A4R3M5U4_9HYPH</name>
<dbReference type="InterPro" id="IPR051680">
    <property type="entry name" value="ATP-dep_Glu-Cys_Ligase-2"/>
</dbReference>
<dbReference type="SUPFAM" id="SSF56059">
    <property type="entry name" value="Glutathione synthetase ATP-binding domain-like"/>
    <property type="match status" value="1"/>
</dbReference>
<gene>
    <name evidence="3" type="ORF">EDC64_101492</name>
</gene>
<dbReference type="PANTHER" id="PTHR34595">
    <property type="entry name" value="BLR5612 PROTEIN"/>
    <property type="match status" value="1"/>
</dbReference>
<dbReference type="Gene3D" id="3.40.50.11290">
    <property type="match status" value="1"/>
</dbReference>
<evidence type="ECO:0000313" key="3">
    <source>
        <dbReference type="EMBL" id="TCT07973.1"/>
    </source>
</evidence>
<dbReference type="AlphaFoldDB" id="A0A4R3M5U4"/>
<dbReference type="Proteomes" id="UP000294664">
    <property type="component" value="Unassembled WGS sequence"/>
</dbReference>
<evidence type="ECO:0000259" key="1">
    <source>
        <dbReference type="Pfam" id="PF04168"/>
    </source>
</evidence>